<organism evidence="3 4">
    <name type="scientific">Cronartium quercuum f. sp. fusiforme G11</name>
    <dbReference type="NCBI Taxonomy" id="708437"/>
    <lineage>
        <taxon>Eukaryota</taxon>
        <taxon>Fungi</taxon>
        <taxon>Dikarya</taxon>
        <taxon>Basidiomycota</taxon>
        <taxon>Pucciniomycotina</taxon>
        <taxon>Pucciniomycetes</taxon>
        <taxon>Pucciniales</taxon>
        <taxon>Coleosporiaceae</taxon>
        <taxon>Cronartium</taxon>
    </lineage>
</organism>
<evidence type="ECO:0000313" key="3">
    <source>
        <dbReference type="EMBL" id="KAG0146602.1"/>
    </source>
</evidence>
<evidence type="ECO:0000313" key="4">
    <source>
        <dbReference type="Proteomes" id="UP000886653"/>
    </source>
</evidence>
<dbReference type="AlphaFoldDB" id="A0A9P6TBT3"/>
<reference evidence="3" key="1">
    <citation type="submission" date="2013-11" db="EMBL/GenBank/DDBJ databases">
        <title>Genome sequence of the fusiform rust pathogen reveals effectors for host alternation and coevolution with pine.</title>
        <authorList>
            <consortium name="DOE Joint Genome Institute"/>
            <person name="Smith K."/>
            <person name="Pendleton A."/>
            <person name="Kubisiak T."/>
            <person name="Anderson C."/>
            <person name="Salamov A."/>
            <person name="Aerts A."/>
            <person name="Riley R."/>
            <person name="Clum A."/>
            <person name="Lindquist E."/>
            <person name="Ence D."/>
            <person name="Campbell M."/>
            <person name="Kronenberg Z."/>
            <person name="Feau N."/>
            <person name="Dhillon B."/>
            <person name="Hamelin R."/>
            <person name="Burleigh J."/>
            <person name="Smith J."/>
            <person name="Yandell M."/>
            <person name="Nelson C."/>
            <person name="Grigoriev I."/>
            <person name="Davis J."/>
        </authorList>
    </citation>
    <scope>NUCLEOTIDE SEQUENCE</scope>
    <source>
        <strain evidence="3">G11</strain>
    </source>
</reference>
<feature type="region of interest" description="Disordered" evidence="1">
    <location>
        <begin position="234"/>
        <end position="255"/>
    </location>
</feature>
<keyword evidence="2" id="KW-0812">Transmembrane</keyword>
<feature type="compositionally biased region" description="Pro residues" evidence="1">
    <location>
        <begin position="242"/>
        <end position="252"/>
    </location>
</feature>
<gene>
    <name evidence="3" type="ORF">CROQUDRAFT_715469</name>
</gene>
<sequence>MPTTNPLDSGSSQDSRLQPAIPELSLELPLDPEPSTPIITLTHLFLPPATSSASMSTPTPLDASQSTFRADSQLSMTLSIENSVAPPQPTVTSMASYQSSPSTISSSLPIGSPAAFSNSPISSISKLDIPTTTSPTATALNTAKANLALGNQSPDKVTPAIKTVGIIFTICGLVILVGFVTRVVRRKRKLKKRNQVEKDLVTMKFKAGGITTSSFLQSNSRVDDRTRKISYPLKQSESPSYPFTPRPLPPGIPRERMIPVTHTLNIKEVNGRRGIGRQESVLPKPLTRSQIPLDLPFTRTPSRLPTRTTSIDSSCDSLVTYPPTKRTESVVDLDHLPPITGHKHLSPIPEAYINIKPVLKP</sequence>
<protein>
    <submittedName>
        <fullName evidence="3">Uncharacterized protein</fullName>
    </submittedName>
</protein>
<evidence type="ECO:0000256" key="1">
    <source>
        <dbReference type="SAM" id="MobiDB-lite"/>
    </source>
</evidence>
<dbReference type="Proteomes" id="UP000886653">
    <property type="component" value="Unassembled WGS sequence"/>
</dbReference>
<evidence type="ECO:0000256" key="2">
    <source>
        <dbReference type="SAM" id="Phobius"/>
    </source>
</evidence>
<name>A0A9P6TBT3_9BASI</name>
<keyword evidence="2" id="KW-1133">Transmembrane helix</keyword>
<keyword evidence="4" id="KW-1185">Reference proteome</keyword>
<comment type="caution">
    <text evidence="3">The sequence shown here is derived from an EMBL/GenBank/DDBJ whole genome shotgun (WGS) entry which is preliminary data.</text>
</comment>
<proteinExistence type="predicted"/>
<feature type="transmembrane region" description="Helical" evidence="2">
    <location>
        <begin position="164"/>
        <end position="184"/>
    </location>
</feature>
<accession>A0A9P6TBT3</accession>
<dbReference type="EMBL" id="MU167258">
    <property type="protein sequence ID" value="KAG0146602.1"/>
    <property type="molecule type" value="Genomic_DNA"/>
</dbReference>
<keyword evidence="2" id="KW-0472">Membrane</keyword>